<keyword evidence="4 12" id="KW-0436">Ligase</keyword>
<dbReference type="Gene3D" id="1.10.730.10">
    <property type="entry name" value="Isoleucyl-tRNA Synthetase, Domain 1"/>
    <property type="match status" value="1"/>
</dbReference>
<keyword evidence="7 12" id="KW-0648">Protein biosynthesis</keyword>
<dbReference type="OrthoDB" id="9810365at2"/>
<feature type="short sequence motif" description="'KMSKS' region" evidence="12">
    <location>
        <begin position="527"/>
        <end position="531"/>
    </location>
</feature>
<evidence type="ECO:0000256" key="11">
    <source>
        <dbReference type="ARBA" id="ARBA00060830"/>
    </source>
</evidence>
<dbReference type="CDD" id="cd00817">
    <property type="entry name" value="ValRS_core"/>
    <property type="match status" value="1"/>
</dbReference>
<dbReference type="GO" id="GO:0005829">
    <property type="term" value="C:cytosol"/>
    <property type="evidence" value="ECO:0007669"/>
    <property type="project" value="TreeGrafter"/>
</dbReference>
<comment type="subcellular location">
    <subcellularLocation>
        <location evidence="1 12">Cytoplasm</location>
    </subcellularLocation>
</comment>
<dbReference type="NCBIfam" id="TIGR00422">
    <property type="entry name" value="valS"/>
    <property type="match status" value="1"/>
</dbReference>
<comment type="function">
    <text evidence="12">Catalyzes the attachment of valine to tRNA(Val). As ValRS can inadvertently accommodate and process structurally similar amino acids such as threonine, to avoid such errors, it has a 'posttransfer' editing activity that hydrolyzes mischarged Thr-tRNA(Val) in a tRNA-dependent manner.</text>
</comment>
<dbReference type="PRINTS" id="PR00986">
    <property type="entry name" value="TRNASYNTHVAL"/>
</dbReference>
<keyword evidence="17" id="KW-1185">Reference proteome</keyword>
<feature type="domain" description="Aminoacyl-tRNA synthetase class Ia" evidence="13">
    <location>
        <begin position="18"/>
        <end position="566"/>
    </location>
</feature>
<evidence type="ECO:0000256" key="9">
    <source>
        <dbReference type="ARBA" id="ARBA00023146"/>
    </source>
</evidence>
<dbReference type="SUPFAM" id="SSF52374">
    <property type="entry name" value="Nucleotidylyl transferase"/>
    <property type="match status" value="1"/>
</dbReference>
<dbReference type="CDD" id="cd07962">
    <property type="entry name" value="Anticodon_Ia_Val"/>
    <property type="match status" value="1"/>
</dbReference>
<keyword evidence="8 12" id="KW-0175">Coiled coil</keyword>
<dbReference type="Gene3D" id="3.40.50.620">
    <property type="entry name" value="HUPs"/>
    <property type="match status" value="2"/>
</dbReference>
<feature type="binding site" evidence="12">
    <location>
        <position position="530"/>
    </location>
    <ligand>
        <name>ATP</name>
        <dbReference type="ChEBI" id="CHEBI:30616"/>
    </ligand>
</feature>
<dbReference type="PANTHER" id="PTHR11946:SF93">
    <property type="entry name" value="VALINE--TRNA LIGASE, CHLOROPLASTIC_MITOCHONDRIAL 2"/>
    <property type="match status" value="1"/>
</dbReference>
<dbReference type="RefSeq" id="WP_145018415.1">
    <property type="nucleotide sequence ID" value="NZ_VLLN01000003.1"/>
</dbReference>
<evidence type="ECO:0000256" key="4">
    <source>
        <dbReference type="ARBA" id="ARBA00022598"/>
    </source>
</evidence>
<dbReference type="InterPro" id="IPR033705">
    <property type="entry name" value="Anticodon_Ia_Val"/>
</dbReference>
<dbReference type="InterPro" id="IPR037118">
    <property type="entry name" value="Val-tRNA_synth_C_sf"/>
</dbReference>
<dbReference type="InterPro" id="IPR002300">
    <property type="entry name" value="aa-tRNA-synth_Ia"/>
</dbReference>
<evidence type="ECO:0000256" key="8">
    <source>
        <dbReference type="ARBA" id="ARBA00023054"/>
    </source>
</evidence>
<dbReference type="InterPro" id="IPR009008">
    <property type="entry name" value="Val/Leu/Ile-tRNA-synth_edit"/>
</dbReference>
<dbReference type="GO" id="GO:0006438">
    <property type="term" value="P:valyl-tRNA aminoacylation"/>
    <property type="evidence" value="ECO:0007669"/>
    <property type="project" value="UniProtKB-UniRule"/>
</dbReference>
<dbReference type="Pfam" id="PF08264">
    <property type="entry name" value="Anticodon_1"/>
    <property type="match status" value="1"/>
</dbReference>
<dbReference type="Pfam" id="PF10458">
    <property type="entry name" value="Val_tRNA-synt_C"/>
    <property type="match status" value="1"/>
</dbReference>
<comment type="domain">
    <text evidence="12">The C-terminal coiled-coil domain is crucial for aminoacylation activity.</text>
</comment>
<sequence length="909" mass="103758">MEQQELAKVYEPRAVEEKWYGVWEQSGYFRATAPSEKKPYSIVIPPPNVTGALHMGHALNNTLQDILCRWKRMQGYNVLWMPGTDHAGIATQNVVERQLAAQKKDRHELGREAFIERVWQWKAESGGQIIGQLKRLGASCDWERERFTMDEGLSRAVRTVFVRLHQEGLIYRDNRLINWCPRCHTALSDIEVEHEDKKGHLWHIRYPVVGAPGRFVTVATTRPETMLGDTAVAVHPDDERYCDLVGKTVVLPLINREIPVVADEYVDREFGTGVVKITPAHDFNDFEVGVRHGLDKINVFDESGIINAAGRQYEGLDRFEARKRIVADLEEAGLLAKIDDHAMAVGGCYRCKTVVEPYLSLQWYVKVGPLAERALAAVKDGRTRILPKQWENTYYDWMENIRDWCISRQIWWGHRIPAWFCDHCGEVTVGMEEPKSCCKCGSDEIRQETDVLDTWFSSALWPFSTMGWPDKTPEVAAFYPTSCLVTGFDILFFWVARMMMMGLHFMDEVPFRDVYIHALVRDAQGQKMSKSKGNVIDPLTVIDQYGTDAFRFTLAAFAAQGRDIKLAEERIAGYRNFANKIWNAARFALMNLQGFDPESDDPAIAQLRHFFFTATPGKEYPEEEARLPLANADRWILYRLHNAAIEVNTSLDGYYFNSAANALYQFTWSEFCDWYIELIKNDLYAGSPERKATAQYVLWYVLEHLLRLLHPFMPFITEEIWQVLPGNKANESIMLAPYPEPQAIWDFQGEATAMELVMDVIRGIRTIRGEMEVAPSREIAAILECGSDASRSLLKQNEGYIVSLARLASLAIGSGLDLPEDAALQVAGDVKIVVPLRGLVDVEEEEKRLLKEIGKADKDIEFLEKKLANPSFVERAPADIVAKEQEKLAEFGEKKRLLEESLVKIRRLR</sequence>
<dbReference type="GO" id="GO:0005524">
    <property type="term" value="F:ATP binding"/>
    <property type="evidence" value="ECO:0007669"/>
    <property type="project" value="UniProtKB-UniRule"/>
</dbReference>
<dbReference type="Proteomes" id="UP000319449">
    <property type="component" value="Unassembled WGS sequence"/>
</dbReference>
<dbReference type="InterPro" id="IPR001412">
    <property type="entry name" value="aa-tRNA-synth_I_CS"/>
</dbReference>
<evidence type="ECO:0000256" key="1">
    <source>
        <dbReference type="ARBA" id="ARBA00004496"/>
    </source>
</evidence>
<dbReference type="Pfam" id="PF00133">
    <property type="entry name" value="tRNA-synt_1"/>
    <property type="match status" value="1"/>
</dbReference>
<evidence type="ECO:0000256" key="2">
    <source>
        <dbReference type="ARBA" id="ARBA00011245"/>
    </source>
</evidence>
<dbReference type="FunFam" id="1.10.730.10:FF:000014">
    <property type="entry name" value="Valine--tRNA ligase"/>
    <property type="match status" value="1"/>
</dbReference>
<evidence type="ECO:0000259" key="15">
    <source>
        <dbReference type="Pfam" id="PF10458"/>
    </source>
</evidence>
<comment type="similarity">
    <text evidence="11 12">Belongs to the class-I aminoacyl-tRNA synthetase family. ValS type 1 subfamily.</text>
</comment>
<evidence type="ECO:0000256" key="3">
    <source>
        <dbReference type="ARBA" id="ARBA00022490"/>
    </source>
</evidence>
<comment type="caution">
    <text evidence="16">The sequence shown here is derived from an EMBL/GenBank/DDBJ whole genome shotgun (WGS) entry which is preliminary data.</text>
</comment>
<dbReference type="FunFam" id="3.90.740.10:FF:000005">
    <property type="entry name" value="Valine--tRNA ligase, mitochondrial"/>
    <property type="match status" value="1"/>
</dbReference>
<keyword evidence="5 12" id="KW-0547">Nucleotide-binding</keyword>
<dbReference type="SUPFAM" id="SSF47323">
    <property type="entry name" value="Anticodon-binding domain of a subclass of class I aminoacyl-tRNA synthetases"/>
    <property type="match status" value="1"/>
</dbReference>
<evidence type="ECO:0000256" key="5">
    <source>
        <dbReference type="ARBA" id="ARBA00022741"/>
    </source>
</evidence>
<comment type="subunit">
    <text evidence="2 12">Monomer.</text>
</comment>
<accession>A0A562WRQ1</accession>
<dbReference type="GO" id="GO:0004832">
    <property type="term" value="F:valine-tRNA ligase activity"/>
    <property type="evidence" value="ECO:0007669"/>
    <property type="project" value="UniProtKB-UniRule"/>
</dbReference>
<feature type="domain" description="Methionyl/Valyl/Leucyl/Isoleucyl-tRNA synthetase anticodon-binding" evidence="14">
    <location>
        <begin position="633"/>
        <end position="780"/>
    </location>
</feature>
<evidence type="ECO:0000313" key="17">
    <source>
        <dbReference type="Proteomes" id="UP000319449"/>
    </source>
</evidence>
<dbReference type="InterPro" id="IPR014729">
    <property type="entry name" value="Rossmann-like_a/b/a_fold"/>
</dbReference>
<dbReference type="GO" id="GO:0002161">
    <property type="term" value="F:aminoacyl-tRNA deacylase activity"/>
    <property type="evidence" value="ECO:0007669"/>
    <property type="project" value="InterPro"/>
</dbReference>
<dbReference type="SUPFAM" id="SSF46589">
    <property type="entry name" value="tRNA-binding arm"/>
    <property type="match status" value="1"/>
</dbReference>
<dbReference type="EMBL" id="VLLN01000003">
    <property type="protein sequence ID" value="TWJ32791.1"/>
    <property type="molecule type" value="Genomic_DNA"/>
</dbReference>
<evidence type="ECO:0000256" key="7">
    <source>
        <dbReference type="ARBA" id="ARBA00022917"/>
    </source>
</evidence>
<proteinExistence type="inferred from homology"/>
<feature type="domain" description="Valyl-tRNA synthetase tRNA-binding arm" evidence="15">
    <location>
        <begin position="841"/>
        <end position="905"/>
    </location>
</feature>
<dbReference type="FunFam" id="1.10.287.380:FF:000001">
    <property type="entry name" value="Valine--tRNA ligase"/>
    <property type="match status" value="1"/>
</dbReference>
<evidence type="ECO:0000256" key="12">
    <source>
        <dbReference type="HAMAP-Rule" id="MF_02004"/>
    </source>
</evidence>
<gene>
    <name evidence="12" type="primary">valS</name>
    <name evidence="16" type="ORF">JN12_00768</name>
</gene>
<evidence type="ECO:0000259" key="13">
    <source>
        <dbReference type="Pfam" id="PF00133"/>
    </source>
</evidence>
<evidence type="ECO:0000259" key="14">
    <source>
        <dbReference type="Pfam" id="PF08264"/>
    </source>
</evidence>
<organism evidence="16 17">
    <name type="scientific">Geobacter argillaceus</name>
    <dbReference type="NCBI Taxonomy" id="345631"/>
    <lineage>
        <taxon>Bacteria</taxon>
        <taxon>Pseudomonadati</taxon>
        <taxon>Thermodesulfobacteriota</taxon>
        <taxon>Desulfuromonadia</taxon>
        <taxon>Geobacterales</taxon>
        <taxon>Geobacteraceae</taxon>
        <taxon>Geobacter</taxon>
    </lineage>
</organism>
<dbReference type="NCBIfam" id="NF004349">
    <property type="entry name" value="PRK05729.1"/>
    <property type="match status" value="1"/>
</dbReference>
<comment type="domain">
    <text evidence="12">ValRS has two distinct active sites: one for aminoacylation and one for editing. The misactivated threonine is translocated from the active site to the editing site.</text>
</comment>
<dbReference type="InterPro" id="IPR009080">
    <property type="entry name" value="tRNAsynth_Ia_anticodon-bd"/>
</dbReference>
<dbReference type="Gene3D" id="1.10.287.380">
    <property type="entry name" value="Valyl-tRNA synthetase, C-terminal domain"/>
    <property type="match status" value="1"/>
</dbReference>
<dbReference type="PANTHER" id="PTHR11946">
    <property type="entry name" value="VALYL-TRNA SYNTHETASES"/>
    <property type="match status" value="1"/>
</dbReference>
<dbReference type="InterPro" id="IPR019499">
    <property type="entry name" value="Val-tRNA_synth_tRNA-bd"/>
</dbReference>
<dbReference type="Gene3D" id="3.90.740.10">
    <property type="entry name" value="Valyl/Leucyl/Isoleucyl-tRNA synthetase, editing domain"/>
    <property type="match status" value="1"/>
</dbReference>
<keyword evidence="3 12" id="KW-0963">Cytoplasm</keyword>
<dbReference type="HAMAP" id="MF_02004">
    <property type="entry name" value="Val_tRNA_synth_type1"/>
    <property type="match status" value="1"/>
</dbReference>
<dbReference type="EC" id="6.1.1.9" evidence="12"/>
<evidence type="ECO:0000256" key="6">
    <source>
        <dbReference type="ARBA" id="ARBA00022840"/>
    </source>
</evidence>
<reference evidence="16 17" key="1">
    <citation type="submission" date="2019-07" db="EMBL/GenBank/DDBJ databases">
        <title>Genomic Encyclopedia of Archaeal and Bacterial Type Strains, Phase II (KMG-II): from individual species to whole genera.</title>
        <authorList>
            <person name="Goeker M."/>
        </authorList>
    </citation>
    <scope>NUCLEOTIDE SEQUENCE [LARGE SCALE GENOMIC DNA]</scope>
    <source>
        <strain evidence="16 17">ATCC BAA-1139</strain>
    </source>
</reference>
<dbReference type="SUPFAM" id="SSF50677">
    <property type="entry name" value="ValRS/IleRS/LeuRS editing domain"/>
    <property type="match status" value="1"/>
</dbReference>
<dbReference type="FunFam" id="3.40.50.620:FF:000032">
    <property type="entry name" value="Valine--tRNA ligase"/>
    <property type="match status" value="1"/>
</dbReference>
<evidence type="ECO:0000313" key="16">
    <source>
        <dbReference type="EMBL" id="TWJ32791.1"/>
    </source>
</evidence>
<comment type="catalytic activity">
    <reaction evidence="10 12">
        <text>tRNA(Val) + L-valine + ATP = L-valyl-tRNA(Val) + AMP + diphosphate</text>
        <dbReference type="Rhea" id="RHEA:10704"/>
        <dbReference type="Rhea" id="RHEA-COMP:9672"/>
        <dbReference type="Rhea" id="RHEA-COMP:9708"/>
        <dbReference type="ChEBI" id="CHEBI:30616"/>
        <dbReference type="ChEBI" id="CHEBI:33019"/>
        <dbReference type="ChEBI" id="CHEBI:57762"/>
        <dbReference type="ChEBI" id="CHEBI:78442"/>
        <dbReference type="ChEBI" id="CHEBI:78537"/>
        <dbReference type="ChEBI" id="CHEBI:456215"/>
        <dbReference type="EC" id="6.1.1.9"/>
    </reaction>
</comment>
<dbReference type="FunFam" id="3.40.50.620:FF:000098">
    <property type="entry name" value="Valine--tRNA ligase"/>
    <property type="match status" value="1"/>
</dbReference>
<feature type="short sequence motif" description="'HIGH' region" evidence="12">
    <location>
        <begin position="47"/>
        <end position="57"/>
    </location>
</feature>
<feature type="coiled-coil region" evidence="12">
    <location>
        <begin position="839"/>
        <end position="901"/>
    </location>
</feature>
<name>A0A562WRQ1_9BACT</name>
<dbReference type="AlphaFoldDB" id="A0A562WRQ1"/>
<dbReference type="InterPro" id="IPR002303">
    <property type="entry name" value="Valyl-tRNA_ligase"/>
</dbReference>
<dbReference type="PROSITE" id="PS00178">
    <property type="entry name" value="AA_TRNA_LIGASE_I"/>
    <property type="match status" value="1"/>
</dbReference>
<evidence type="ECO:0000256" key="10">
    <source>
        <dbReference type="ARBA" id="ARBA00047552"/>
    </source>
</evidence>
<keyword evidence="6 12" id="KW-0067">ATP-binding</keyword>
<dbReference type="InterPro" id="IPR013155">
    <property type="entry name" value="M/V/L/I-tRNA-synth_anticd-bd"/>
</dbReference>
<keyword evidence="9 12" id="KW-0030">Aminoacyl-tRNA synthetase</keyword>
<dbReference type="InterPro" id="IPR010978">
    <property type="entry name" value="tRNA-bd_arm"/>
</dbReference>
<protein>
    <recommendedName>
        <fullName evidence="12">Valine--tRNA ligase</fullName>
        <ecNumber evidence="12">6.1.1.9</ecNumber>
    </recommendedName>
    <alternativeName>
        <fullName evidence="12">Valyl-tRNA synthetase</fullName>
        <shortName evidence="12">ValRS</shortName>
    </alternativeName>
</protein>